<dbReference type="Gene3D" id="1.10.238.160">
    <property type="match status" value="1"/>
</dbReference>
<accession>A0ABT2Z131</accession>
<dbReference type="InterPro" id="IPR009061">
    <property type="entry name" value="DNA-bd_dom_put_sf"/>
</dbReference>
<organism evidence="2 3">
    <name type="scientific">Albidovulum sediminicola</name>
    <dbReference type="NCBI Taxonomy" id="2984331"/>
    <lineage>
        <taxon>Bacteria</taxon>
        <taxon>Pseudomonadati</taxon>
        <taxon>Pseudomonadota</taxon>
        <taxon>Alphaproteobacteria</taxon>
        <taxon>Rhodobacterales</taxon>
        <taxon>Paracoccaceae</taxon>
        <taxon>Albidovulum</taxon>
    </lineage>
</organism>
<dbReference type="Proteomes" id="UP001652503">
    <property type="component" value="Unassembled WGS sequence"/>
</dbReference>
<dbReference type="EMBL" id="JAOWLA010000007">
    <property type="protein sequence ID" value="MCV2864849.1"/>
    <property type="molecule type" value="Genomic_DNA"/>
</dbReference>
<comment type="caution">
    <text evidence="2">The sequence shown here is derived from an EMBL/GenBank/DDBJ whole genome shotgun (WGS) entry which is preliminary data.</text>
</comment>
<dbReference type="InterPro" id="IPR041657">
    <property type="entry name" value="HTH_17"/>
</dbReference>
<evidence type="ECO:0000259" key="1">
    <source>
        <dbReference type="Pfam" id="PF12728"/>
    </source>
</evidence>
<proteinExistence type="predicted"/>
<dbReference type="RefSeq" id="WP_263721371.1">
    <property type="nucleotide sequence ID" value="NZ_JAOWLA010000007.1"/>
</dbReference>
<evidence type="ECO:0000313" key="2">
    <source>
        <dbReference type="EMBL" id="MCV2864849.1"/>
    </source>
</evidence>
<keyword evidence="3" id="KW-1185">Reference proteome</keyword>
<evidence type="ECO:0000313" key="3">
    <source>
        <dbReference type="Proteomes" id="UP001652503"/>
    </source>
</evidence>
<feature type="domain" description="Helix-turn-helix" evidence="1">
    <location>
        <begin position="12"/>
        <end position="60"/>
    </location>
</feature>
<dbReference type="SUPFAM" id="SSF46955">
    <property type="entry name" value="Putative DNA-binding domain"/>
    <property type="match status" value="1"/>
</dbReference>
<name>A0ABT2Z131_9RHOB</name>
<gene>
    <name evidence="2" type="ORF">OE647_08885</name>
</gene>
<dbReference type="Pfam" id="PF12728">
    <property type="entry name" value="HTH_17"/>
    <property type="match status" value="1"/>
</dbReference>
<reference evidence="2 3" key="1">
    <citation type="submission" date="2022-10" db="EMBL/GenBank/DDBJ databases">
        <title>Defluviimonas sp. nov., isolated from ocean surface water.</title>
        <authorList>
            <person name="He W."/>
            <person name="Wang L."/>
            <person name="Zhang D.-F."/>
        </authorList>
    </citation>
    <scope>NUCLEOTIDE SEQUENCE [LARGE SCALE GENOMIC DNA]</scope>
    <source>
        <strain evidence="2 3">WL0075</strain>
    </source>
</reference>
<protein>
    <submittedName>
        <fullName evidence="2">Helix-turn-helix domain-containing protein</fullName>
    </submittedName>
</protein>
<sequence length="62" mass="7331">MTPENQQFSPLLLSDKQVAKLLGCHRNTIWNRVRNDQLPSPIKWEGKTVWRRRDIEEFVAAL</sequence>